<keyword evidence="3" id="KW-1185">Reference proteome</keyword>
<dbReference type="AlphaFoldDB" id="A0A4Q5LJ66"/>
<organism evidence="2 3">
    <name type="scientific">Mucilaginibacter terrigena</name>
    <dbReference type="NCBI Taxonomy" id="2492395"/>
    <lineage>
        <taxon>Bacteria</taxon>
        <taxon>Pseudomonadati</taxon>
        <taxon>Bacteroidota</taxon>
        <taxon>Sphingobacteriia</taxon>
        <taxon>Sphingobacteriales</taxon>
        <taxon>Sphingobacteriaceae</taxon>
        <taxon>Mucilaginibacter</taxon>
    </lineage>
</organism>
<keyword evidence="1" id="KW-0472">Membrane</keyword>
<comment type="caution">
    <text evidence="2">The sequence shown here is derived from an EMBL/GenBank/DDBJ whole genome shotgun (WGS) entry which is preliminary data.</text>
</comment>
<keyword evidence="1" id="KW-0812">Transmembrane</keyword>
<gene>
    <name evidence="2" type="ORF">EWM62_18055</name>
</gene>
<sequence>MEEPEKKKTKTHDIIIGVNMLILIIYTIALRINHDEYNFIVDAMLIALQVVLCLIIAIFTNARAFLLSAALVLLIGFATCYAIAA</sequence>
<feature type="transmembrane region" description="Helical" evidence="1">
    <location>
        <begin position="39"/>
        <end position="59"/>
    </location>
</feature>
<accession>A0A4Q5LJ66</accession>
<protein>
    <submittedName>
        <fullName evidence="2">Uncharacterized protein</fullName>
    </submittedName>
</protein>
<name>A0A4Q5LJ66_9SPHI</name>
<dbReference type="RefSeq" id="WP_129878077.1">
    <property type="nucleotide sequence ID" value="NZ_SEWG01000009.1"/>
</dbReference>
<dbReference type="OrthoDB" id="798292at2"/>
<evidence type="ECO:0000256" key="1">
    <source>
        <dbReference type="SAM" id="Phobius"/>
    </source>
</evidence>
<proteinExistence type="predicted"/>
<dbReference type="EMBL" id="SEWG01000009">
    <property type="protein sequence ID" value="RYU86558.1"/>
    <property type="molecule type" value="Genomic_DNA"/>
</dbReference>
<reference evidence="2 3" key="1">
    <citation type="submission" date="2019-02" db="EMBL/GenBank/DDBJ databases">
        <title>Bacterial novel species Mucilaginibacter sp. 17JY9-4 isolated from soil.</title>
        <authorList>
            <person name="Jung H.-Y."/>
        </authorList>
    </citation>
    <scope>NUCLEOTIDE SEQUENCE [LARGE SCALE GENOMIC DNA]</scope>
    <source>
        <strain evidence="2 3">17JY9-4</strain>
    </source>
</reference>
<keyword evidence="1" id="KW-1133">Transmembrane helix</keyword>
<feature type="transmembrane region" description="Helical" evidence="1">
    <location>
        <begin position="14"/>
        <end position="32"/>
    </location>
</feature>
<dbReference type="Proteomes" id="UP000293331">
    <property type="component" value="Unassembled WGS sequence"/>
</dbReference>
<feature type="transmembrane region" description="Helical" evidence="1">
    <location>
        <begin position="65"/>
        <end position="84"/>
    </location>
</feature>
<evidence type="ECO:0000313" key="3">
    <source>
        <dbReference type="Proteomes" id="UP000293331"/>
    </source>
</evidence>
<evidence type="ECO:0000313" key="2">
    <source>
        <dbReference type="EMBL" id="RYU86558.1"/>
    </source>
</evidence>